<evidence type="ECO:0000256" key="3">
    <source>
        <dbReference type="ARBA" id="ARBA00022491"/>
    </source>
</evidence>
<proteinExistence type="inferred from homology"/>
<evidence type="ECO:0000259" key="10">
    <source>
        <dbReference type="Pfam" id="PF04316"/>
    </source>
</evidence>
<dbReference type="Pfam" id="PF04316">
    <property type="entry name" value="FlgM"/>
    <property type="match status" value="1"/>
</dbReference>
<feature type="compositionally biased region" description="Basic and acidic residues" evidence="9">
    <location>
        <begin position="17"/>
        <end position="39"/>
    </location>
</feature>
<dbReference type="KEGG" id="tcd:AAIA72_06890"/>
<dbReference type="GO" id="GO:0045892">
    <property type="term" value="P:negative regulation of DNA-templated transcription"/>
    <property type="evidence" value="ECO:0007669"/>
    <property type="project" value="InterPro"/>
</dbReference>
<comment type="similarity">
    <text evidence="1">Belongs to the FlgM family.</text>
</comment>
<evidence type="ECO:0000313" key="11">
    <source>
        <dbReference type="EMBL" id="XDT73687.1"/>
    </source>
</evidence>
<dbReference type="SUPFAM" id="SSF101498">
    <property type="entry name" value="Anti-sigma factor FlgM"/>
    <property type="match status" value="1"/>
</dbReference>
<keyword evidence="5" id="KW-0805">Transcription regulation</keyword>
<accession>A0AB39UZB4</accession>
<keyword evidence="11" id="KW-0969">Cilium</keyword>
<keyword evidence="11" id="KW-0966">Cell projection</keyword>
<dbReference type="InterPro" id="IPR007412">
    <property type="entry name" value="FlgM"/>
</dbReference>
<evidence type="ECO:0000256" key="9">
    <source>
        <dbReference type="SAM" id="MobiDB-lite"/>
    </source>
</evidence>
<evidence type="ECO:0000256" key="5">
    <source>
        <dbReference type="ARBA" id="ARBA00023015"/>
    </source>
</evidence>
<keyword evidence="3" id="KW-0678">Repressor</keyword>
<evidence type="ECO:0000256" key="6">
    <source>
        <dbReference type="ARBA" id="ARBA00023163"/>
    </source>
</evidence>
<reference evidence="11" key="1">
    <citation type="submission" date="2024-05" db="EMBL/GenBank/DDBJ databases">
        <title>Genome sequencing of novel strain.</title>
        <authorList>
            <person name="Ganbat D."/>
            <person name="Ganbat S."/>
            <person name="Lee S.-J."/>
        </authorList>
    </citation>
    <scope>NUCLEOTIDE SEQUENCE</scope>
    <source>
        <strain evidence="11">SMD15-11</strain>
    </source>
</reference>
<name>A0AB39UZB4_9GAMM</name>
<organism evidence="11">
    <name type="scientific">Thermohahella caldifontis</name>
    <dbReference type="NCBI Taxonomy" id="3142973"/>
    <lineage>
        <taxon>Bacteria</taxon>
        <taxon>Pseudomonadati</taxon>
        <taxon>Pseudomonadota</taxon>
        <taxon>Gammaproteobacteria</taxon>
        <taxon>Oceanospirillales</taxon>
        <taxon>Hahellaceae</taxon>
        <taxon>Thermohahella</taxon>
    </lineage>
</organism>
<keyword evidence="4" id="KW-1005">Bacterial flagellum biogenesis</keyword>
<keyword evidence="6" id="KW-0804">Transcription</keyword>
<evidence type="ECO:0000256" key="4">
    <source>
        <dbReference type="ARBA" id="ARBA00022795"/>
    </source>
</evidence>
<evidence type="ECO:0000256" key="2">
    <source>
        <dbReference type="ARBA" id="ARBA00017823"/>
    </source>
</evidence>
<dbReference type="GO" id="GO:0044781">
    <property type="term" value="P:bacterial-type flagellum organization"/>
    <property type="evidence" value="ECO:0007669"/>
    <property type="project" value="UniProtKB-KW"/>
</dbReference>
<dbReference type="InterPro" id="IPR035890">
    <property type="entry name" value="Anti-sigma-28_factor_FlgM_sf"/>
</dbReference>
<evidence type="ECO:0000256" key="8">
    <source>
        <dbReference type="ARBA" id="ARBA00030117"/>
    </source>
</evidence>
<evidence type="ECO:0000256" key="7">
    <source>
        <dbReference type="ARBA" id="ARBA00024739"/>
    </source>
</evidence>
<protein>
    <recommendedName>
        <fullName evidence="2">Negative regulator of flagellin synthesis</fullName>
    </recommendedName>
    <alternativeName>
        <fullName evidence="8">Anti-sigma-28 factor</fullName>
    </alternativeName>
</protein>
<feature type="region of interest" description="Disordered" evidence="9">
    <location>
        <begin position="1"/>
        <end position="54"/>
    </location>
</feature>
<feature type="domain" description="Anti-sigma-28 factor FlgM C-terminal" evidence="10">
    <location>
        <begin position="46"/>
        <end position="99"/>
    </location>
</feature>
<dbReference type="RefSeq" id="WP_369602670.1">
    <property type="nucleotide sequence ID" value="NZ_CP154858.1"/>
</dbReference>
<dbReference type="EMBL" id="CP154858">
    <property type="protein sequence ID" value="XDT73687.1"/>
    <property type="molecule type" value="Genomic_DNA"/>
</dbReference>
<dbReference type="AlphaFoldDB" id="A0AB39UZB4"/>
<dbReference type="NCBIfam" id="TIGR03824">
    <property type="entry name" value="FlgM_jcvi"/>
    <property type="match status" value="1"/>
</dbReference>
<sequence length="106" mass="11528">MNIKGVGNGLPQQVSRRAADEARKAETLPPDGGDRRAADEQNSAQDRVALSPSARTLQAAEKTLKDVPEVNSERVRAIRSALEKGTYTIDNQRVAEKLLGMEQDLS</sequence>
<comment type="function">
    <text evidence="7">Responsible for the coupling of flagellin expression to flagellar assembly by preventing expression of the flagellin genes when a component of the middle class of proteins is defective. It negatively regulates flagellar genes by inhibiting the activity of FliA by directly binding to FliA.</text>
</comment>
<evidence type="ECO:0000256" key="1">
    <source>
        <dbReference type="ARBA" id="ARBA00005322"/>
    </source>
</evidence>
<dbReference type="InterPro" id="IPR031316">
    <property type="entry name" value="FlgM_C"/>
</dbReference>
<keyword evidence="11" id="KW-0282">Flagellum</keyword>
<gene>
    <name evidence="11" type="primary">flgM</name>
    <name evidence="11" type="ORF">AAIA72_06890</name>
</gene>